<comment type="caution">
    <text evidence="2">The sequence shown here is derived from an EMBL/GenBank/DDBJ whole genome shotgun (WGS) entry which is preliminary data.</text>
</comment>
<dbReference type="InterPro" id="IPR052548">
    <property type="entry name" value="Type_VII_TA_antitoxin"/>
</dbReference>
<dbReference type="PANTHER" id="PTHR33933">
    <property type="entry name" value="NUCLEOTIDYLTRANSFERASE"/>
    <property type="match status" value="1"/>
</dbReference>
<dbReference type="EMBL" id="PNYA01000042">
    <property type="protein sequence ID" value="PMS14610.1"/>
    <property type="molecule type" value="Genomic_DNA"/>
</dbReference>
<dbReference type="GO" id="GO:0016779">
    <property type="term" value="F:nucleotidyltransferase activity"/>
    <property type="evidence" value="ECO:0007669"/>
    <property type="project" value="InterPro"/>
</dbReference>
<protein>
    <recommendedName>
        <fullName evidence="1">Polymerase nucleotidyl transferase domain-containing protein</fullName>
    </recommendedName>
</protein>
<reference evidence="2 3" key="1">
    <citation type="submission" date="2018-01" db="EMBL/GenBank/DDBJ databases">
        <title>Whole genome analyses suggest that Burkholderia sensu lato contains two further novel genera in the rhizoxinica-symbiotica group Mycetohabitans gen. nov., and Trinickia gen. nov.: implications for the evolution of diazotrophy and nodulation in the Burkholderiaceae.</title>
        <authorList>
            <person name="Estrada-de los Santos P."/>
            <person name="Palmer M."/>
            <person name="Chavez-Ramirez B."/>
            <person name="Beukes C."/>
            <person name="Steenkamp E.T."/>
            <person name="Hirsch A.M."/>
            <person name="Manyaka P."/>
            <person name="Maluk M."/>
            <person name="Lafos M."/>
            <person name="Crook M."/>
            <person name="Gross E."/>
            <person name="Simon M.F."/>
            <person name="Bueno dos Reis Junior F."/>
            <person name="Poole P.S."/>
            <person name="Venter S.N."/>
            <person name="James E.K."/>
        </authorList>
    </citation>
    <scope>NUCLEOTIDE SEQUENCE [LARGE SCALE GENOMIC DNA]</scope>
    <source>
        <strain evidence="2 3">GIMN1.004</strain>
    </source>
</reference>
<organism evidence="2 3">
    <name type="scientific">Trinickia dabaoshanensis</name>
    <dbReference type="NCBI Taxonomy" id="564714"/>
    <lineage>
        <taxon>Bacteria</taxon>
        <taxon>Pseudomonadati</taxon>
        <taxon>Pseudomonadota</taxon>
        <taxon>Betaproteobacteria</taxon>
        <taxon>Burkholderiales</taxon>
        <taxon>Burkholderiaceae</taxon>
        <taxon>Trinickia</taxon>
    </lineage>
</organism>
<dbReference type="RefSeq" id="WP_102649211.1">
    <property type="nucleotide sequence ID" value="NZ_PNYA01000042.1"/>
</dbReference>
<accession>A0A2N7VBR4</accession>
<keyword evidence="3" id="KW-1185">Reference proteome</keyword>
<dbReference type="Proteomes" id="UP000235616">
    <property type="component" value="Unassembled WGS sequence"/>
</dbReference>
<dbReference type="AlphaFoldDB" id="A0A2N7VBR4"/>
<feature type="domain" description="Polymerase nucleotidyl transferase" evidence="1">
    <location>
        <begin position="97"/>
        <end position="135"/>
    </location>
</feature>
<dbReference type="SUPFAM" id="SSF46785">
    <property type="entry name" value="Winged helix' DNA-binding domain"/>
    <property type="match status" value="1"/>
</dbReference>
<evidence type="ECO:0000313" key="2">
    <source>
        <dbReference type="EMBL" id="PMS14610.1"/>
    </source>
</evidence>
<dbReference type="InterPro" id="IPR002934">
    <property type="entry name" value="Polymerase_NTP_transf_dom"/>
</dbReference>
<dbReference type="InterPro" id="IPR036390">
    <property type="entry name" value="WH_DNA-bd_sf"/>
</dbReference>
<dbReference type="InterPro" id="IPR043519">
    <property type="entry name" value="NT_sf"/>
</dbReference>
<dbReference type="SUPFAM" id="SSF81301">
    <property type="entry name" value="Nucleotidyltransferase"/>
    <property type="match status" value="1"/>
</dbReference>
<dbReference type="OrthoDB" id="8223306at2"/>
<evidence type="ECO:0000313" key="3">
    <source>
        <dbReference type="Proteomes" id="UP000235616"/>
    </source>
</evidence>
<dbReference type="PANTHER" id="PTHR33933:SF1">
    <property type="entry name" value="PROTEIN ADENYLYLTRANSFERASE MNTA-RELATED"/>
    <property type="match status" value="1"/>
</dbReference>
<dbReference type="Gene3D" id="3.30.460.10">
    <property type="entry name" value="Beta Polymerase, domain 2"/>
    <property type="match status" value="1"/>
</dbReference>
<dbReference type="Pfam" id="PF01909">
    <property type="entry name" value="NTP_transf_2"/>
    <property type="match status" value="1"/>
</dbReference>
<proteinExistence type="predicted"/>
<gene>
    <name evidence="2" type="ORF">C0Z18_30645</name>
</gene>
<dbReference type="CDD" id="cd05403">
    <property type="entry name" value="NT_KNTase_like"/>
    <property type="match status" value="1"/>
</dbReference>
<evidence type="ECO:0000259" key="1">
    <source>
        <dbReference type="Pfam" id="PF01909"/>
    </source>
</evidence>
<sequence>MKNAMLSELFGGVQRFALLRLLYRDPTRSYTTVELSRMAGADRGNVSRWLRKWSKVGLAKRTEHGLHITYQAGDDPLLSSLTEMARRSDEILDDITHALPDEVEAAVVFGSVARGEESAISDVDVLVLGDGLSSLKINARLKPVGRKHHREIHATVVSRRDFEQKLAAGEGFASNVVSRPFIPLKGNFDYASS</sequence>
<name>A0A2N7VBR4_9BURK</name>